<gene>
    <name evidence="6" type="ORF">LCGC14_2066410</name>
</gene>
<dbReference type="EMBL" id="LAZR01024706">
    <property type="protein sequence ID" value="KKL74287.1"/>
    <property type="molecule type" value="Genomic_DNA"/>
</dbReference>
<dbReference type="InterPro" id="IPR050862">
    <property type="entry name" value="RdRp_reductase_class-2"/>
</dbReference>
<sequence length="344" mass="37720">MSNHQKVSFDVIVEKYAKGAEKNLEGIAEIKDAIFQRVSKALASVESGPDKKAWQKKFYAAYSQGLIPAGRVASAAGTDINATLINCFVQPVGDAIQGESDGKPGIYDALREAAETMRRGGGVGDAFGDIRPKGAYVKGTASNASGPVSYMRVFNESCKTVESAGSRRGAQMGVMRVNHPDIEEFVLAKQTEGELRNFNISVGVTQEFMEALIEKRPFELVHKAMPSDELIEAGAYQRKEDGLWVYKTINPQELWDQIMTCTYNAAEPGVVFLSNMNIENNLWYAEIIEACNPCAEQPLPSYGCCCLSSVDLSRFVSKPFSAEAEFDYEAFSKVVRVAIRSLDN</sequence>
<accession>A0A0F9HGR5</accession>
<evidence type="ECO:0000256" key="4">
    <source>
        <dbReference type="ARBA" id="ARBA00023285"/>
    </source>
</evidence>
<evidence type="ECO:0000256" key="1">
    <source>
        <dbReference type="ARBA" id="ARBA00001922"/>
    </source>
</evidence>
<dbReference type="Gene3D" id="3.20.70.20">
    <property type="match status" value="1"/>
</dbReference>
<comment type="caution">
    <text evidence="6">The sequence shown here is derived from an EMBL/GenBank/DDBJ whole genome shotgun (WGS) entry which is preliminary data.</text>
</comment>
<comment type="cofactor">
    <cofactor evidence="1">
        <name>adenosylcob(III)alamin</name>
        <dbReference type="ChEBI" id="CHEBI:18408"/>
    </cofactor>
</comment>
<feature type="domain" description="Ribonucleotide reductase large subunit C-terminal" evidence="5">
    <location>
        <begin position="86"/>
        <end position="344"/>
    </location>
</feature>
<evidence type="ECO:0000259" key="5">
    <source>
        <dbReference type="Pfam" id="PF02867"/>
    </source>
</evidence>
<evidence type="ECO:0000256" key="2">
    <source>
        <dbReference type="ARBA" id="ARBA00022628"/>
    </source>
</evidence>
<reference evidence="6" key="1">
    <citation type="journal article" date="2015" name="Nature">
        <title>Complex archaea that bridge the gap between prokaryotes and eukaryotes.</title>
        <authorList>
            <person name="Spang A."/>
            <person name="Saw J.H."/>
            <person name="Jorgensen S.L."/>
            <person name="Zaremba-Niedzwiedzka K."/>
            <person name="Martijn J."/>
            <person name="Lind A.E."/>
            <person name="van Eijk R."/>
            <person name="Schleper C."/>
            <person name="Guy L."/>
            <person name="Ettema T.J."/>
        </authorList>
    </citation>
    <scope>NUCLEOTIDE SEQUENCE</scope>
</reference>
<dbReference type="PANTHER" id="PTHR43371">
    <property type="entry name" value="VITAMIN B12-DEPENDENT RIBONUCLEOTIDE REDUCTASE"/>
    <property type="match status" value="1"/>
</dbReference>
<dbReference type="AlphaFoldDB" id="A0A0F9HGR5"/>
<keyword evidence="2" id="KW-0846">Cobalamin</keyword>
<dbReference type="Pfam" id="PF02867">
    <property type="entry name" value="Ribonuc_red_lgC"/>
    <property type="match status" value="1"/>
</dbReference>
<dbReference type="GO" id="GO:0031419">
    <property type="term" value="F:cobalamin binding"/>
    <property type="evidence" value="ECO:0007669"/>
    <property type="project" value="UniProtKB-KW"/>
</dbReference>
<keyword evidence="4" id="KW-0170">Cobalt</keyword>
<dbReference type="InterPro" id="IPR000788">
    <property type="entry name" value="RNR_lg_C"/>
</dbReference>
<evidence type="ECO:0000313" key="6">
    <source>
        <dbReference type="EMBL" id="KKL74287.1"/>
    </source>
</evidence>
<keyword evidence="3" id="KW-0560">Oxidoreductase</keyword>
<name>A0A0F9HGR5_9ZZZZ</name>
<evidence type="ECO:0000256" key="3">
    <source>
        <dbReference type="ARBA" id="ARBA00023002"/>
    </source>
</evidence>
<proteinExistence type="predicted"/>
<feature type="non-terminal residue" evidence="6">
    <location>
        <position position="344"/>
    </location>
</feature>
<dbReference type="GO" id="GO:0004748">
    <property type="term" value="F:ribonucleoside-diphosphate reductase activity, thioredoxin disulfide as acceptor"/>
    <property type="evidence" value="ECO:0007669"/>
    <property type="project" value="TreeGrafter"/>
</dbReference>
<dbReference type="SUPFAM" id="SSF51998">
    <property type="entry name" value="PFL-like glycyl radical enzymes"/>
    <property type="match status" value="1"/>
</dbReference>
<organism evidence="6">
    <name type="scientific">marine sediment metagenome</name>
    <dbReference type="NCBI Taxonomy" id="412755"/>
    <lineage>
        <taxon>unclassified sequences</taxon>
        <taxon>metagenomes</taxon>
        <taxon>ecological metagenomes</taxon>
    </lineage>
</organism>
<dbReference type="PANTHER" id="PTHR43371:SF1">
    <property type="entry name" value="RIBONUCLEOSIDE-DIPHOSPHATE REDUCTASE"/>
    <property type="match status" value="1"/>
</dbReference>
<protein>
    <recommendedName>
        <fullName evidence="5">Ribonucleotide reductase large subunit C-terminal domain-containing protein</fullName>
    </recommendedName>
</protein>
<dbReference type="PRINTS" id="PR01183">
    <property type="entry name" value="RIBORDTASEM1"/>
</dbReference>